<name>A0A556QSB4_9BACT</name>
<evidence type="ECO:0000313" key="3">
    <source>
        <dbReference type="EMBL" id="TSJ79537.1"/>
    </source>
</evidence>
<accession>A0A556QSB4</accession>
<feature type="chain" id="PRO_5022136149" evidence="1">
    <location>
        <begin position="24"/>
        <end position="350"/>
    </location>
</feature>
<feature type="signal peptide" evidence="1">
    <location>
        <begin position="1"/>
        <end position="23"/>
    </location>
</feature>
<dbReference type="NCBIfam" id="TIGR02595">
    <property type="entry name" value="PEP_CTERM"/>
    <property type="match status" value="1"/>
</dbReference>
<evidence type="ECO:0000256" key="1">
    <source>
        <dbReference type="SAM" id="SignalP"/>
    </source>
</evidence>
<dbReference type="Proteomes" id="UP000315648">
    <property type="component" value="Unassembled WGS sequence"/>
</dbReference>
<gene>
    <name evidence="3" type="ORF">FPL22_09695</name>
</gene>
<sequence>MKLPQVCCLVFSGLSGCMPVLNAADLIKADNTSNLRTAGTYAAPNDAVVAASNADWVIFNNTFATTTGSVASGGSVAVLGLRVVDPGNDVTLALGNATFSIGVSGGTSGSIDLSSATKNLTITSGGSFGVIRMMGSTPTISVASGRTLTMGAPISAYNGGNLTITGAGTTNLNGTILNGSSGTTRVVYTGTDTLTLGGLNSYTGGTSVSTGTVAISQNFTMSGANAIGLNAAAGTHGEITFGGSTLTLGGSLQLDLTGDFAVGGTFDLIDFGAGVSAGNFSAVSIAGSYVANLSNNGSGVWSGAAGTTTFVFDQASGDLTVSAVPEPTTISLLIGGLGFVAALTMHRRRA</sequence>
<dbReference type="PROSITE" id="PS51257">
    <property type="entry name" value="PROKAR_LIPOPROTEIN"/>
    <property type="match status" value="1"/>
</dbReference>
<comment type="caution">
    <text evidence="3">The sequence shown here is derived from an EMBL/GenBank/DDBJ whole genome shotgun (WGS) entry which is preliminary data.</text>
</comment>
<protein>
    <submittedName>
        <fullName evidence="3">PEP-CTERM sorting domain-containing protein</fullName>
    </submittedName>
</protein>
<dbReference type="Pfam" id="PF07589">
    <property type="entry name" value="PEP-CTERM"/>
    <property type="match status" value="1"/>
</dbReference>
<proteinExistence type="predicted"/>
<organism evidence="3 4">
    <name type="scientific">Rariglobus hedericola</name>
    <dbReference type="NCBI Taxonomy" id="2597822"/>
    <lineage>
        <taxon>Bacteria</taxon>
        <taxon>Pseudomonadati</taxon>
        <taxon>Verrucomicrobiota</taxon>
        <taxon>Opitutia</taxon>
        <taxon>Opitutales</taxon>
        <taxon>Opitutaceae</taxon>
        <taxon>Rariglobus</taxon>
    </lineage>
</organism>
<reference evidence="3 4" key="1">
    <citation type="submission" date="2019-07" db="EMBL/GenBank/DDBJ databases">
        <title>Description of 53C-WASEF.</title>
        <authorList>
            <person name="Pitt A."/>
            <person name="Hahn M.W."/>
        </authorList>
    </citation>
    <scope>NUCLEOTIDE SEQUENCE [LARGE SCALE GENOMIC DNA]</scope>
    <source>
        <strain evidence="3 4">53C-WASEF</strain>
    </source>
</reference>
<keyword evidence="1" id="KW-0732">Signal</keyword>
<keyword evidence="4" id="KW-1185">Reference proteome</keyword>
<dbReference type="AlphaFoldDB" id="A0A556QSB4"/>
<feature type="domain" description="Ice-binding protein C-terminal" evidence="2">
    <location>
        <begin position="323"/>
        <end position="348"/>
    </location>
</feature>
<dbReference type="RefSeq" id="WP_144230078.1">
    <property type="nucleotide sequence ID" value="NZ_CBCRVV010000015.1"/>
</dbReference>
<dbReference type="OrthoDB" id="200446at2"/>
<evidence type="ECO:0000259" key="2">
    <source>
        <dbReference type="Pfam" id="PF07589"/>
    </source>
</evidence>
<dbReference type="InterPro" id="IPR013424">
    <property type="entry name" value="Ice-binding_C"/>
</dbReference>
<dbReference type="EMBL" id="VMBG01000001">
    <property type="protein sequence ID" value="TSJ79537.1"/>
    <property type="molecule type" value="Genomic_DNA"/>
</dbReference>
<evidence type="ECO:0000313" key="4">
    <source>
        <dbReference type="Proteomes" id="UP000315648"/>
    </source>
</evidence>